<dbReference type="Proteomes" id="UP000198854">
    <property type="component" value="Unassembled WGS sequence"/>
</dbReference>
<dbReference type="PRINTS" id="PR01210">
    <property type="entry name" value="GGTRANSPTASE"/>
</dbReference>
<dbReference type="InterPro" id="IPR043137">
    <property type="entry name" value="GGT_ssub_C"/>
</dbReference>
<name>A0A1G8DMW3_9VIBR</name>
<dbReference type="Pfam" id="PF01019">
    <property type="entry name" value="G_glu_transpept"/>
    <property type="match status" value="1"/>
</dbReference>
<dbReference type="PANTHER" id="PTHR43881:SF5">
    <property type="entry name" value="GAMMA-GLUTAMYLTRANSPEPTIDASE"/>
    <property type="match status" value="1"/>
</dbReference>
<dbReference type="InterPro" id="IPR029055">
    <property type="entry name" value="Ntn_hydrolases_N"/>
</dbReference>
<reference evidence="3" key="1">
    <citation type="submission" date="2016-10" db="EMBL/GenBank/DDBJ databases">
        <authorList>
            <person name="Varghese N."/>
            <person name="Submissions S."/>
        </authorList>
    </citation>
    <scope>NUCLEOTIDE SEQUENCE [LARGE SCALE GENOMIC DNA]</scope>
    <source>
        <strain evidence="3">CGMCC 1.10228</strain>
    </source>
</reference>
<proteinExistence type="predicted"/>
<organism evidence="2 3">
    <name type="scientific">Vibrio xiamenensis</name>
    <dbReference type="NCBI Taxonomy" id="861298"/>
    <lineage>
        <taxon>Bacteria</taxon>
        <taxon>Pseudomonadati</taxon>
        <taxon>Pseudomonadota</taxon>
        <taxon>Gammaproteobacteria</taxon>
        <taxon>Vibrionales</taxon>
        <taxon>Vibrionaceae</taxon>
        <taxon>Vibrio</taxon>
    </lineage>
</organism>
<keyword evidence="2" id="KW-0378">Hydrolase</keyword>
<dbReference type="InterPro" id="IPR043138">
    <property type="entry name" value="GGT_lsub"/>
</dbReference>
<dbReference type="AlphaFoldDB" id="A0A1G8DMW3"/>
<dbReference type="InterPro" id="IPR052896">
    <property type="entry name" value="GGT-like_enzyme"/>
</dbReference>
<dbReference type="STRING" id="861298.SAMN04488136_12077"/>
<dbReference type="RefSeq" id="WP_093276125.1">
    <property type="nucleotide sequence ID" value="NZ_FNDD01000020.1"/>
</dbReference>
<keyword evidence="3" id="KW-1185">Reference proteome</keyword>
<dbReference type="EMBL" id="FNDD01000020">
    <property type="protein sequence ID" value="SDH59024.1"/>
    <property type="molecule type" value="Genomic_DNA"/>
</dbReference>
<evidence type="ECO:0000313" key="2">
    <source>
        <dbReference type="EMBL" id="SDH59024.1"/>
    </source>
</evidence>
<gene>
    <name evidence="2" type="ORF">SAMN04488136_12077</name>
</gene>
<dbReference type="OrthoDB" id="5297205at2"/>
<dbReference type="GO" id="GO:0016787">
    <property type="term" value="F:hydrolase activity"/>
    <property type="evidence" value="ECO:0007669"/>
    <property type="project" value="UniProtKB-KW"/>
</dbReference>
<protein>
    <submittedName>
        <fullName evidence="2">Gamma-glutamyltranspeptidase / glutathione hydrolase</fullName>
    </submittedName>
</protein>
<feature type="region of interest" description="Disordered" evidence="1">
    <location>
        <begin position="519"/>
        <end position="540"/>
    </location>
</feature>
<evidence type="ECO:0000313" key="3">
    <source>
        <dbReference type="Proteomes" id="UP000198854"/>
    </source>
</evidence>
<dbReference type="Gene3D" id="1.10.246.130">
    <property type="match status" value="1"/>
</dbReference>
<dbReference type="PANTHER" id="PTHR43881">
    <property type="entry name" value="GAMMA-GLUTAMYLTRANSPEPTIDASE (AFU_ORTHOLOGUE AFUA_4G13580)"/>
    <property type="match status" value="1"/>
</dbReference>
<dbReference type="Gene3D" id="3.60.20.40">
    <property type="match status" value="1"/>
</dbReference>
<evidence type="ECO:0000256" key="1">
    <source>
        <dbReference type="SAM" id="MobiDB-lite"/>
    </source>
</evidence>
<accession>A0A1G8DMW3</accession>
<dbReference type="SUPFAM" id="SSF56235">
    <property type="entry name" value="N-terminal nucleophile aminohydrolases (Ntn hydrolases)"/>
    <property type="match status" value="1"/>
</dbReference>
<sequence>MKHQTAFTASHHQAAKVGQQILDAGGTASEAMVAAAAMIAVQYPHMNSIGGDGFWLIAKKGHTPIAVDACGAAARHINVDEYRAQGDELPDSGGIAAMTMAGTVSGWHKALKIDSSDMSLQTILGPAIEAAQSGITVTQSLVNASEKTFARLSSLGAFSEIFLPEQRTLQVGDVVRNPALANALQTLANNGLDDFYRGELAKSMARELAAQGSPLRLEDFHQHHAKVMTPLSVNTSKGKLYNFDAPTQGVASLLILAIYDKLVSGKSVSDQSVSKNNLGAQELSELDHIHLLVEATKQAFIIRDQVVCDEEYLKAPLRDWLSDEVIERCASDISIETAKPWPHIAEPGDTIWMGASDQYGTMVSFIQSIYWEFGCGVVLPETGVLWNVRGKSFSLDSAHHNVLAPNKKPFHTLNPAYAELNDGSRMSYGTMGGEGQPQTQACLFSRFHYQGKGLEESVAMPRWLLGRTWGDSTNNLRLEKSLYQQFGQALEARGHDVTYVDDNNELMGHAGAIVLDAQGSASATNDPRSDGTYLLGEHND</sequence>